<organism evidence="2 3">
    <name type="scientific">Pseudomonas putida</name>
    <name type="common">Arthrobacter siderocapsulatus</name>
    <dbReference type="NCBI Taxonomy" id="303"/>
    <lineage>
        <taxon>Bacteria</taxon>
        <taxon>Pseudomonadati</taxon>
        <taxon>Pseudomonadota</taxon>
        <taxon>Gammaproteobacteria</taxon>
        <taxon>Pseudomonadales</taxon>
        <taxon>Pseudomonadaceae</taxon>
        <taxon>Pseudomonas</taxon>
    </lineage>
</organism>
<dbReference type="CDD" id="cd03349">
    <property type="entry name" value="LbH_XAT"/>
    <property type="match status" value="1"/>
</dbReference>
<name>A0A177SU62_PSEPU</name>
<dbReference type="Gene3D" id="2.160.10.10">
    <property type="entry name" value="Hexapeptide repeat proteins"/>
    <property type="match status" value="1"/>
</dbReference>
<protein>
    <submittedName>
        <fullName evidence="2">Acetyltransferase</fullName>
    </submittedName>
</protein>
<accession>A0A177SU62</accession>
<dbReference type="PANTHER" id="PTHR43300">
    <property type="entry name" value="ACETYLTRANSFERASE"/>
    <property type="match status" value="1"/>
</dbReference>
<gene>
    <name evidence="2" type="ORF">AYO28_07680</name>
</gene>
<evidence type="ECO:0000313" key="2">
    <source>
        <dbReference type="EMBL" id="OAI94485.1"/>
    </source>
</evidence>
<comment type="caution">
    <text evidence="2">The sequence shown here is derived from an EMBL/GenBank/DDBJ whole genome shotgun (WGS) entry which is preliminary data.</text>
</comment>
<reference evidence="2 3" key="1">
    <citation type="submission" date="2016-03" db="EMBL/GenBank/DDBJ databases">
        <title>Draft Genome Assembly of Pseudomonas putida strain CBF10-2.</title>
        <authorList>
            <person name="Iyer R.S."/>
            <person name="Damania A."/>
        </authorList>
    </citation>
    <scope>NUCLEOTIDE SEQUENCE [LARGE SCALE GENOMIC DNA]</scope>
    <source>
        <strain evidence="2 3">CBF10-2</strain>
    </source>
</reference>
<keyword evidence="2" id="KW-0808">Transferase</keyword>
<evidence type="ECO:0000313" key="3">
    <source>
        <dbReference type="Proteomes" id="UP000077752"/>
    </source>
</evidence>
<evidence type="ECO:0000256" key="1">
    <source>
        <dbReference type="ARBA" id="ARBA00007274"/>
    </source>
</evidence>
<dbReference type="Proteomes" id="UP000077752">
    <property type="component" value="Unassembled WGS sequence"/>
</dbReference>
<comment type="similarity">
    <text evidence="1">Belongs to the transferase hexapeptide repeat family.</text>
</comment>
<proteinExistence type="inferred from homology"/>
<dbReference type="SUPFAM" id="SSF51161">
    <property type="entry name" value="Trimeric LpxA-like enzymes"/>
    <property type="match status" value="1"/>
</dbReference>
<dbReference type="PANTHER" id="PTHR43300:SF11">
    <property type="entry name" value="ACETYLTRANSFERASE RV3034C-RELATED"/>
    <property type="match status" value="1"/>
</dbReference>
<dbReference type="AlphaFoldDB" id="A0A177SU62"/>
<dbReference type="GO" id="GO:0016740">
    <property type="term" value="F:transferase activity"/>
    <property type="evidence" value="ECO:0007669"/>
    <property type="project" value="UniProtKB-KW"/>
</dbReference>
<dbReference type="InterPro" id="IPR011004">
    <property type="entry name" value="Trimer_LpxA-like_sf"/>
</dbReference>
<dbReference type="Pfam" id="PF00132">
    <property type="entry name" value="Hexapep"/>
    <property type="match status" value="1"/>
</dbReference>
<sequence length="204" mass="23129">MGWITRFLEKRAKREIRKLPRSERGRARFKARYPQYEFGVGSYGLPEVHDWQEGSTLKIGAYCSIAEGVQIFLGGHHRADWVTTYPFPAMFDEAAHIKDYNGTRGDVIIGNDVWLCSNSSILSGVTVGHGAIVAAGALVTRDVLPYAIVGGNPAKVINWRFPEDVRAELLRAAWWDWPEAEIRQTMEKLCSDDIQAFLDYVRQR</sequence>
<dbReference type="InterPro" id="IPR001451">
    <property type="entry name" value="Hexapep"/>
</dbReference>
<dbReference type="RefSeq" id="WP_064301480.1">
    <property type="nucleotide sequence ID" value="NZ_LUCV01000005.1"/>
</dbReference>
<dbReference type="InterPro" id="IPR050179">
    <property type="entry name" value="Trans_hexapeptide_repeat"/>
</dbReference>
<dbReference type="EMBL" id="LUCV01000005">
    <property type="protein sequence ID" value="OAI94485.1"/>
    <property type="molecule type" value="Genomic_DNA"/>
</dbReference>